<gene>
    <name evidence="9" type="ORF">SAMN04488109_1098</name>
</gene>
<proteinExistence type="predicted"/>
<dbReference type="Proteomes" id="UP000184212">
    <property type="component" value="Unassembled WGS sequence"/>
</dbReference>
<evidence type="ECO:0000256" key="2">
    <source>
        <dbReference type="ARBA" id="ARBA00022475"/>
    </source>
</evidence>
<dbReference type="OrthoDB" id="5933722at2"/>
<feature type="transmembrane region" description="Helical" evidence="6">
    <location>
        <begin position="379"/>
        <end position="408"/>
    </location>
</feature>
<dbReference type="STRING" id="947013.SAMN04488109_1098"/>
<feature type="transmembrane region" description="Helical" evidence="6">
    <location>
        <begin position="686"/>
        <end position="706"/>
    </location>
</feature>
<dbReference type="InterPro" id="IPR050250">
    <property type="entry name" value="Macrolide_Exporter_MacB"/>
</dbReference>
<dbReference type="GO" id="GO:0022857">
    <property type="term" value="F:transmembrane transporter activity"/>
    <property type="evidence" value="ECO:0007669"/>
    <property type="project" value="TreeGrafter"/>
</dbReference>
<sequence>MIKNYLIIALRNFLRNKNYTLINVLGLSIGLTSCIVIFLMITYDLSFDKFQAHYNSLYRIVQDAESASGIQSEAATPYPLAQAFRNDFPEIPLVTQMHYQDEVLVRVGDDKQIVENILFADSLFFEVFSFKVISGNPKAELGQPGKVFLTESLAKKLLKQEGVTTIKIGNKVQLDVAGIVADPPATSHIQFTMVVSMPSLTEDFLGGLPLDEWGMTASGFTYIVLPSTIDPASLTPRFAAFVKKYMAGEDQSIKQTYSLQALQDIHFSKKYTKNPGTFSNAEYTDLVVLGILGLFILAIACINFINLATALAIKKSKEIGIRKTLGAKRGQLTLYFLGETFLITLCAVLISLCATEWLLPWINRFLTKSLELNILSNPMLVLFLLGLMVTATLFSGFYPAVILSGFNPAAVLKNKISAQGSSGATVRKVLVVFQFMIAQVLIIGTLIVADQMEYFNSKPLGFNKEAIITIPIPEITAQNKLALRARLEANPNIQYLSYSLGAPTSNNNFNTGFYLTEKGTGERYDVGLKPVDIHYRDTYGLKLVAGRWFTEAEEKRADFSLPEGEAEFKYIVNEAAVRTLGFHDPKDIIGKFITTGVRRTSAEVIGVVEDFHVTSLHDKIKPVLLMSMPEFYFTAGMKVAPEHFSETIKFIEKNWNEVFPDYFFEYEFLDQELAALYRQDERTFTLFKIFAGISIFIGCLGLYGLISFMANQKLKEVGIRKVMGASVTSIMMLFSKEFIKLIVIAFVMAAPLAWYAMHRWLENFAYRIDIRWTAFLIAVGATLAIALLTVSYRSLRAAVTNPAETLRTE</sequence>
<accession>A0A1M5L9S5</accession>
<dbReference type="Pfam" id="PF12704">
    <property type="entry name" value="MacB_PCD"/>
    <property type="match status" value="1"/>
</dbReference>
<evidence type="ECO:0000256" key="1">
    <source>
        <dbReference type="ARBA" id="ARBA00004651"/>
    </source>
</evidence>
<reference evidence="9 10" key="1">
    <citation type="submission" date="2016-11" db="EMBL/GenBank/DDBJ databases">
        <authorList>
            <person name="Jaros S."/>
            <person name="Januszkiewicz K."/>
            <person name="Wedrychowicz H."/>
        </authorList>
    </citation>
    <scope>NUCLEOTIDE SEQUENCE [LARGE SCALE GENOMIC DNA]</scope>
    <source>
        <strain evidence="9 10">DSM 24574</strain>
    </source>
</reference>
<feature type="transmembrane region" description="Helical" evidence="6">
    <location>
        <begin position="334"/>
        <end position="359"/>
    </location>
</feature>
<dbReference type="AlphaFoldDB" id="A0A1M5L9S5"/>
<feature type="transmembrane region" description="Helical" evidence="6">
    <location>
        <begin position="770"/>
        <end position="790"/>
    </location>
</feature>
<dbReference type="RefSeq" id="WP_073131789.1">
    <property type="nucleotide sequence ID" value="NZ_FQWQ01000001.1"/>
</dbReference>
<keyword evidence="5 6" id="KW-0472">Membrane</keyword>
<dbReference type="EMBL" id="FQWQ01000001">
    <property type="protein sequence ID" value="SHG61771.1"/>
    <property type="molecule type" value="Genomic_DNA"/>
</dbReference>
<evidence type="ECO:0000259" key="7">
    <source>
        <dbReference type="Pfam" id="PF02687"/>
    </source>
</evidence>
<feature type="domain" description="ABC3 transporter permease C-terminal" evidence="7">
    <location>
        <begin position="689"/>
        <end position="801"/>
    </location>
</feature>
<evidence type="ECO:0000256" key="3">
    <source>
        <dbReference type="ARBA" id="ARBA00022692"/>
    </source>
</evidence>
<dbReference type="Pfam" id="PF02687">
    <property type="entry name" value="FtsX"/>
    <property type="match status" value="2"/>
</dbReference>
<dbReference type="InterPro" id="IPR025857">
    <property type="entry name" value="MacB_PCD"/>
</dbReference>
<feature type="domain" description="MacB-like periplasmic core" evidence="8">
    <location>
        <begin position="20"/>
        <end position="233"/>
    </location>
</feature>
<evidence type="ECO:0000256" key="4">
    <source>
        <dbReference type="ARBA" id="ARBA00022989"/>
    </source>
</evidence>
<name>A0A1M5L9S5_9BACT</name>
<evidence type="ECO:0000256" key="5">
    <source>
        <dbReference type="ARBA" id="ARBA00023136"/>
    </source>
</evidence>
<dbReference type="PANTHER" id="PTHR30572:SF18">
    <property type="entry name" value="ABC-TYPE MACROLIDE FAMILY EXPORT SYSTEM PERMEASE COMPONENT 2"/>
    <property type="match status" value="1"/>
</dbReference>
<keyword evidence="2" id="KW-1003">Cell membrane</keyword>
<feature type="transmembrane region" description="Helical" evidence="6">
    <location>
        <begin position="738"/>
        <end position="758"/>
    </location>
</feature>
<dbReference type="GO" id="GO:0005886">
    <property type="term" value="C:plasma membrane"/>
    <property type="evidence" value="ECO:0007669"/>
    <property type="project" value="UniProtKB-SubCell"/>
</dbReference>
<feature type="transmembrane region" description="Helical" evidence="6">
    <location>
        <begin position="429"/>
        <end position="449"/>
    </location>
</feature>
<organism evidence="9 10">
    <name type="scientific">Chryseolinea serpens</name>
    <dbReference type="NCBI Taxonomy" id="947013"/>
    <lineage>
        <taxon>Bacteria</taxon>
        <taxon>Pseudomonadati</taxon>
        <taxon>Bacteroidota</taxon>
        <taxon>Cytophagia</taxon>
        <taxon>Cytophagales</taxon>
        <taxon>Fulvivirgaceae</taxon>
        <taxon>Chryseolinea</taxon>
    </lineage>
</organism>
<feature type="domain" description="ABC3 transporter permease C-terminal" evidence="7">
    <location>
        <begin position="291"/>
        <end position="408"/>
    </location>
</feature>
<evidence type="ECO:0000313" key="10">
    <source>
        <dbReference type="Proteomes" id="UP000184212"/>
    </source>
</evidence>
<keyword evidence="3 6" id="KW-0812">Transmembrane</keyword>
<keyword evidence="4 6" id="KW-1133">Transmembrane helix</keyword>
<evidence type="ECO:0000259" key="8">
    <source>
        <dbReference type="Pfam" id="PF12704"/>
    </source>
</evidence>
<dbReference type="PROSITE" id="PS51257">
    <property type="entry name" value="PROKAR_LIPOPROTEIN"/>
    <property type="match status" value="1"/>
</dbReference>
<evidence type="ECO:0000313" key="9">
    <source>
        <dbReference type="EMBL" id="SHG61771.1"/>
    </source>
</evidence>
<comment type="subcellular location">
    <subcellularLocation>
        <location evidence="1">Cell membrane</location>
        <topology evidence="1">Multi-pass membrane protein</topology>
    </subcellularLocation>
</comment>
<feature type="transmembrane region" description="Helical" evidence="6">
    <location>
        <begin position="21"/>
        <end position="43"/>
    </location>
</feature>
<dbReference type="InterPro" id="IPR003838">
    <property type="entry name" value="ABC3_permease_C"/>
</dbReference>
<feature type="transmembrane region" description="Helical" evidence="6">
    <location>
        <begin position="286"/>
        <end position="313"/>
    </location>
</feature>
<evidence type="ECO:0000256" key="6">
    <source>
        <dbReference type="SAM" id="Phobius"/>
    </source>
</evidence>
<keyword evidence="10" id="KW-1185">Reference proteome</keyword>
<protein>
    <submittedName>
        <fullName evidence="9">FtsX-like permease family protein</fullName>
    </submittedName>
</protein>
<dbReference type="PANTHER" id="PTHR30572">
    <property type="entry name" value="MEMBRANE COMPONENT OF TRANSPORTER-RELATED"/>
    <property type="match status" value="1"/>
</dbReference>